<dbReference type="Proteomes" id="UP000236286">
    <property type="component" value="Unassembled WGS sequence"/>
</dbReference>
<gene>
    <name evidence="2" type="ORF">CR492_15830</name>
</gene>
<keyword evidence="1" id="KW-1133">Transmembrane helix</keyword>
<protein>
    <submittedName>
        <fullName evidence="2">Uncharacterized protein</fullName>
    </submittedName>
</protein>
<dbReference type="RefSeq" id="WP_102844704.1">
    <property type="nucleotide sequence ID" value="NZ_PDZR01000021.1"/>
</dbReference>
<organism evidence="2 3">
    <name type="scientific">Methylocella silvestris</name>
    <dbReference type="NCBI Taxonomy" id="199596"/>
    <lineage>
        <taxon>Bacteria</taxon>
        <taxon>Pseudomonadati</taxon>
        <taxon>Pseudomonadota</taxon>
        <taxon>Alphaproteobacteria</taxon>
        <taxon>Hyphomicrobiales</taxon>
        <taxon>Beijerinckiaceae</taxon>
        <taxon>Methylocella</taxon>
    </lineage>
</organism>
<dbReference type="OrthoDB" id="9813321at2"/>
<feature type="transmembrane region" description="Helical" evidence="1">
    <location>
        <begin position="6"/>
        <end position="25"/>
    </location>
</feature>
<comment type="caution">
    <text evidence="2">The sequence shown here is derived from an EMBL/GenBank/DDBJ whole genome shotgun (WGS) entry which is preliminary data.</text>
</comment>
<dbReference type="EMBL" id="PDZR01000021">
    <property type="protein sequence ID" value="PNG24970.1"/>
    <property type="molecule type" value="Genomic_DNA"/>
</dbReference>
<evidence type="ECO:0000313" key="3">
    <source>
        <dbReference type="Proteomes" id="UP000236286"/>
    </source>
</evidence>
<keyword evidence="1" id="KW-0812">Transmembrane</keyword>
<accession>A0A2J7TDY3</accession>
<keyword evidence="1" id="KW-0472">Membrane</keyword>
<feature type="transmembrane region" description="Helical" evidence="1">
    <location>
        <begin position="37"/>
        <end position="57"/>
    </location>
</feature>
<reference evidence="2 3" key="1">
    <citation type="submission" date="2017-10" db="EMBL/GenBank/DDBJ databases">
        <title>Genome announcement of Methylocella silvestris TVC from permafrost.</title>
        <authorList>
            <person name="Wang J."/>
            <person name="Geng K."/>
            <person name="Ul-Haque F."/>
            <person name="Crombie A.T."/>
            <person name="Street L.E."/>
            <person name="Wookey P.A."/>
            <person name="Murrell J.C."/>
            <person name="Pratscher J."/>
        </authorList>
    </citation>
    <scope>NUCLEOTIDE SEQUENCE [LARGE SCALE GENOMIC DNA]</scope>
    <source>
        <strain evidence="2 3">TVC</strain>
    </source>
</reference>
<dbReference type="AlphaFoldDB" id="A0A2J7TDY3"/>
<evidence type="ECO:0000256" key="1">
    <source>
        <dbReference type="SAM" id="Phobius"/>
    </source>
</evidence>
<proteinExistence type="predicted"/>
<name>A0A2J7TDY3_METSI</name>
<sequence length="122" mass="13118">MNGASLPTEAIFLLFLAAWAGFLFFSFSRNAALKRRWFALYVAALGLVLGGVATFAAARSRTMESLIVVFPALALWGFLTVRQIRFCDACGASVHRLGALRDPPKSCPKCGAPLERTGGPPK</sequence>
<feature type="transmembrane region" description="Helical" evidence="1">
    <location>
        <begin position="63"/>
        <end position="81"/>
    </location>
</feature>
<evidence type="ECO:0000313" key="2">
    <source>
        <dbReference type="EMBL" id="PNG24970.1"/>
    </source>
</evidence>